<evidence type="ECO:0000313" key="4">
    <source>
        <dbReference type="Proteomes" id="UP000198797"/>
    </source>
</evidence>
<feature type="region of interest" description="Disordered" evidence="1">
    <location>
        <begin position="27"/>
        <end position="83"/>
    </location>
</feature>
<dbReference type="STRING" id="121616.GA0070216_104265"/>
<reference evidence="4" key="1">
    <citation type="submission" date="2016-06" db="EMBL/GenBank/DDBJ databases">
        <authorList>
            <person name="Varghese N."/>
            <person name="Submissions Spin"/>
        </authorList>
    </citation>
    <scope>NUCLEOTIDE SEQUENCE [LARGE SCALE GENOMIC DNA]</scope>
    <source>
        <strain evidence="4">DSM 44100</strain>
    </source>
</reference>
<proteinExistence type="predicted"/>
<dbReference type="Pfam" id="PF07398">
    <property type="entry name" value="MDMPI_C"/>
    <property type="match status" value="1"/>
</dbReference>
<accession>A0A1C4XBM7</accession>
<dbReference type="InterPro" id="IPR010872">
    <property type="entry name" value="MDMPI_C-term_domain"/>
</dbReference>
<organism evidence="3 4">
    <name type="scientific">Micromonospora matsumotoense</name>
    <dbReference type="NCBI Taxonomy" id="121616"/>
    <lineage>
        <taxon>Bacteria</taxon>
        <taxon>Bacillati</taxon>
        <taxon>Actinomycetota</taxon>
        <taxon>Actinomycetes</taxon>
        <taxon>Micromonosporales</taxon>
        <taxon>Micromonosporaceae</taxon>
        <taxon>Micromonospora</taxon>
    </lineage>
</organism>
<feature type="domain" description="MDMPI C-terminal" evidence="2">
    <location>
        <begin position="2"/>
        <end position="105"/>
    </location>
</feature>
<dbReference type="Proteomes" id="UP000198797">
    <property type="component" value="Unassembled WGS sequence"/>
</dbReference>
<dbReference type="EMBL" id="FMCU01000004">
    <property type="protein sequence ID" value="SCF05754.1"/>
    <property type="molecule type" value="Genomic_DNA"/>
</dbReference>
<keyword evidence="4" id="KW-1185">Reference proteome</keyword>
<gene>
    <name evidence="3" type="ORF">GA0070216_104265</name>
</gene>
<sequence>MALDGVEDFLFTCCTTTAAWPHAPAAVDHHATEGRSCGSGSPRPQPSGSRPAGVRAARLSGSGTPPDALAAEASARGTASDLVPAPYGRIPVDALELDGDRRLFDLLVAWDPEV</sequence>
<name>A0A1C4XBM7_9ACTN</name>
<evidence type="ECO:0000259" key="2">
    <source>
        <dbReference type="Pfam" id="PF07398"/>
    </source>
</evidence>
<protein>
    <submittedName>
        <fullName evidence="3">MDMPI C-terminal domain-containing protein</fullName>
    </submittedName>
</protein>
<feature type="compositionally biased region" description="Low complexity" evidence="1">
    <location>
        <begin position="34"/>
        <end position="53"/>
    </location>
</feature>
<evidence type="ECO:0000313" key="3">
    <source>
        <dbReference type="EMBL" id="SCF05754.1"/>
    </source>
</evidence>
<dbReference type="AlphaFoldDB" id="A0A1C4XBM7"/>
<evidence type="ECO:0000256" key="1">
    <source>
        <dbReference type="SAM" id="MobiDB-lite"/>
    </source>
</evidence>